<dbReference type="CDD" id="cd01392">
    <property type="entry name" value="HTH_LacI"/>
    <property type="match status" value="1"/>
</dbReference>
<comment type="caution">
    <text evidence="5">The sequence shown here is derived from an EMBL/GenBank/DDBJ whole genome shotgun (WGS) entry which is preliminary data.</text>
</comment>
<dbReference type="InterPro" id="IPR028082">
    <property type="entry name" value="Peripla_BP_I"/>
</dbReference>
<dbReference type="GO" id="GO:0000976">
    <property type="term" value="F:transcription cis-regulatory region binding"/>
    <property type="evidence" value="ECO:0007669"/>
    <property type="project" value="TreeGrafter"/>
</dbReference>
<dbReference type="RefSeq" id="WP_346822115.1">
    <property type="nucleotide sequence ID" value="NZ_JBDKWZ010000008.1"/>
</dbReference>
<dbReference type="Gene3D" id="3.40.50.2300">
    <property type="match status" value="2"/>
</dbReference>
<gene>
    <name evidence="5" type="ORF">AAG747_15555</name>
</gene>
<dbReference type="SUPFAM" id="SSF47413">
    <property type="entry name" value="lambda repressor-like DNA-binding domains"/>
    <property type="match status" value="1"/>
</dbReference>
<dbReference type="PROSITE" id="PS00356">
    <property type="entry name" value="HTH_LACI_1"/>
    <property type="match status" value="1"/>
</dbReference>
<evidence type="ECO:0000256" key="2">
    <source>
        <dbReference type="ARBA" id="ARBA00023125"/>
    </source>
</evidence>
<feature type="domain" description="HTH lacI-type" evidence="4">
    <location>
        <begin position="6"/>
        <end position="60"/>
    </location>
</feature>
<dbReference type="InterPro" id="IPR010982">
    <property type="entry name" value="Lambda_DNA-bd_dom_sf"/>
</dbReference>
<dbReference type="Pfam" id="PF00356">
    <property type="entry name" value="LacI"/>
    <property type="match status" value="1"/>
</dbReference>
<dbReference type="Proteomes" id="UP001403385">
    <property type="component" value="Unassembled WGS sequence"/>
</dbReference>
<dbReference type="PANTHER" id="PTHR30146:SF144">
    <property type="entry name" value="LACI-FAMILY TRANSCRIPTION REGULATOR"/>
    <property type="match status" value="1"/>
</dbReference>
<dbReference type="SMART" id="SM00354">
    <property type="entry name" value="HTH_LACI"/>
    <property type="match status" value="1"/>
</dbReference>
<dbReference type="EMBL" id="JBDKWZ010000008">
    <property type="protein sequence ID" value="MEN7549339.1"/>
    <property type="molecule type" value="Genomic_DNA"/>
</dbReference>
<evidence type="ECO:0000313" key="5">
    <source>
        <dbReference type="EMBL" id="MEN7549339.1"/>
    </source>
</evidence>
<keyword evidence="3" id="KW-0804">Transcription</keyword>
<dbReference type="InterPro" id="IPR025997">
    <property type="entry name" value="SBP_2_dom"/>
</dbReference>
<dbReference type="InterPro" id="IPR000843">
    <property type="entry name" value="HTH_LacI"/>
</dbReference>
<dbReference type="Pfam" id="PF13407">
    <property type="entry name" value="Peripla_BP_4"/>
    <property type="match status" value="1"/>
</dbReference>
<evidence type="ECO:0000256" key="1">
    <source>
        <dbReference type="ARBA" id="ARBA00023015"/>
    </source>
</evidence>
<accession>A0AAW9S8N4</accession>
<dbReference type="SUPFAM" id="SSF53822">
    <property type="entry name" value="Periplasmic binding protein-like I"/>
    <property type="match status" value="1"/>
</dbReference>
<reference evidence="5 6" key="1">
    <citation type="submission" date="2024-04" db="EMBL/GenBank/DDBJ databases">
        <title>Novel genus in family Flammeovirgaceae.</title>
        <authorList>
            <person name="Nguyen T.H."/>
            <person name="Vuong T.Q."/>
            <person name="Le H."/>
            <person name="Kim S.-G."/>
        </authorList>
    </citation>
    <scope>NUCLEOTIDE SEQUENCE [LARGE SCALE GENOMIC DNA]</scope>
    <source>
        <strain evidence="5 6">JCM 23209</strain>
    </source>
</reference>
<keyword evidence="1" id="KW-0805">Transcription regulation</keyword>
<keyword evidence="6" id="KW-1185">Reference proteome</keyword>
<protein>
    <submittedName>
        <fullName evidence="5">Substrate-binding domain-containing protein</fullName>
    </submittedName>
</protein>
<dbReference type="Gene3D" id="1.10.260.40">
    <property type="entry name" value="lambda repressor-like DNA-binding domains"/>
    <property type="match status" value="1"/>
</dbReference>
<keyword evidence="2" id="KW-0238">DNA-binding</keyword>
<proteinExistence type="predicted"/>
<dbReference type="PROSITE" id="PS50932">
    <property type="entry name" value="HTH_LACI_2"/>
    <property type="match status" value="1"/>
</dbReference>
<name>A0AAW9S8N4_9BACT</name>
<dbReference type="GO" id="GO:0003700">
    <property type="term" value="F:DNA-binding transcription factor activity"/>
    <property type="evidence" value="ECO:0007669"/>
    <property type="project" value="TreeGrafter"/>
</dbReference>
<dbReference type="CDD" id="cd06307">
    <property type="entry name" value="PBP1_sugar_binding"/>
    <property type="match status" value="1"/>
</dbReference>
<evidence type="ECO:0000259" key="4">
    <source>
        <dbReference type="PROSITE" id="PS50932"/>
    </source>
</evidence>
<organism evidence="5 6">
    <name type="scientific">Rapidithrix thailandica</name>
    <dbReference type="NCBI Taxonomy" id="413964"/>
    <lineage>
        <taxon>Bacteria</taxon>
        <taxon>Pseudomonadati</taxon>
        <taxon>Bacteroidota</taxon>
        <taxon>Cytophagia</taxon>
        <taxon>Cytophagales</taxon>
        <taxon>Flammeovirgaceae</taxon>
        <taxon>Rapidithrix</taxon>
    </lineage>
</organism>
<dbReference type="PANTHER" id="PTHR30146">
    <property type="entry name" value="LACI-RELATED TRANSCRIPTIONAL REPRESSOR"/>
    <property type="match status" value="1"/>
</dbReference>
<evidence type="ECO:0000256" key="3">
    <source>
        <dbReference type="ARBA" id="ARBA00023163"/>
    </source>
</evidence>
<dbReference type="AlphaFoldDB" id="A0AAW9S8N4"/>
<sequence length="355" mass="41203">MNNKNYTIKDIARLSGVSIGTVDRVLHNRGNVSEKAEQKVKKVLEEIDYQPNLVARTLKKNRVCRFSVLIPDYRKDTYWYQPYLGTQHAAKDLRQFNLSIQEHLFDPSDKGSFKEMAREALSTQPDGFLVAPFFFKESLEFFKECDRQKIPYITFNTHIEEASPLSFIGQNLHKSGRLAAHLLHMNRVALKKLLVLHVEEDVSASRHLQEKEAGFREYFKVLGAEEWVQTLVLGNGSMKEELAKYLHQHEDLSGVFVTSSKAYRVLQSFTKIKKQLVIVGYDLLEKNIEHLKKGEIDYLIHQNPYRQAYLGVSYLFEDLIYKKDIPKEVLLPLDIITSENYEEYLAGQERKGDLK</sequence>
<evidence type="ECO:0000313" key="6">
    <source>
        <dbReference type="Proteomes" id="UP001403385"/>
    </source>
</evidence>